<keyword evidence="2" id="KW-1185">Reference proteome</keyword>
<organism evidence="1 2">
    <name type="scientific">Psilocybe cubensis</name>
    <name type="common">Psychedelic mushroom</name>
    <name type="synonym">Stropharia cubensis</name>
    <dbReference type="NCBI Taxonomy" id="181762"/>
    <lineage>
        <taxon>Eukaryota</taxon>
        <taxon>Fungi</taxon>
        <taxon>Dikarya</taxon>
        <taxon>Basidiomycota</taxon>
        <taxon>Agaricomycotina</taxon>
        <taxon>Agaricomycetes</taxon>
        <taxon>Agaricomycetidae</taxon>
        <taxon>Agaricales</taxon>
        <taxon>Agaricineae</taxon>
        <taxon>Strophariaceae</taxon>
        <taxon>Psilocybe</taxon>
    </lineage>
</organism>
<evidence type="ECO:0000313" key="1">
    <source>
        <dbReference type="EMBL" id="KAH9482892.1"/>
    </source>
</evidence>
<dbReference type="Proteomes" id="UP000664032">
    <property type="component" value="Unassembled WGS sequence"/>
</dbReference>
<name>A0ACB8H5H6_PSICU</name>
<evidence type="ECO:0000313" key="2">
    <source>
        <dbReference type="Proteomes" id="UP000664032"/>
    </source>
</evidence>
<accession>A0ACB8H5H6</accession>
<gene>
    <name evidence="1" type="ORF">JR316_0004992</name>
</gene>
<dbReference type="EMBL" id="JAFIQS020000004">
    <property type="protein sequence ID" value="KAH9482892.1"/>
    <property type="molecule type" value="Genomic_DNA"/>
</dbReference>
<sequence>MPAETRSKSRTVASAPAAPPPKSLRPVLRRKVAASTPSPTQGSKRRMPRTAATLGQSNPTFRASDNRIPPHPPSESISTTGRLTPQTDATIEQSDVAPPSHDNRIEIDPPADSRLMTELVGRDPQLPVLYELKSHPKVDDPNARIILGIADWSMDAMRRRFHYSANLKFFYFSGMLYIKPSDNIFYLERDRYGSGLPGDDVLKSWTLSKHERDPIDLQECRRLQEEILGPQELMSSQKPVKDTNGEYSGGIQFERSDRAVNIKSGPRCYTLGSTLQAQKSLSAPGVQSKVYTQARDYDLQMRFNILQAGAKAGIEGVKKASKHLFQRLKRQAEVASLAPVGYDDNCVWPSWQLNVAPGVPQHDVALESSLGKFGMAHVDAADSSGAPTCMHVLSRYRADVAPENFYILCCGLAYLMEEFSVIFFSGLHFHGGHQPIYVQQPNEIYYRLTLIGYPPGQLIDGVDSVAFAAGVNDTTFAIGIEMRNPVSHKLSKTPMCKQATWTADGGSLLSPKAHINHFSRLLLQAITHFARQLPPELIPRVDKSLAMKMVSVVIDNKRVTADEWDLGPGWRGDDVKIGTDYSGILSGLGVSSIEDLSSEDLARLCNSDSMSEAPYGNVELQEAVQEWKKHMESSAKSIPLCVTAGDHDEEAVIGLQSKTGSRKGAVKRARTRDVSEMDLHIKKRRNTSQQTLTSSKARRMSHRKDPESDSGPDINLNFEDNLYGDRDSTVTKSKASKKNAAPKERITRHSSSVTSLGTSKFLNALRPECISKILAALKRLPIDNTPSQGQSKWLDVSLISEILSQPVISGDIRRACELYASYSQKKTISKLDLQFQQKQLLLSNVLLWEWLDSVLEQAYRSKDDISNGLGVLVRRVEEVLAVQTNAEFDAASFISGFQPRESVYVYAPRSFKYNTVSKTCVLQFCSTILEHWFNFPPVDCRWTAWFIRELIDYLGEEVLILDCAWEAGLHINQHVLCRSKNVVIKQEHIKAWSKTYLSKHHLCKTSHSQDRQRLVTINNWATSQLTLPLSVHSDYFRLLASMPPKSSKAYQNPSRAARPAKPLKANPDPSAARPDNSSKANPNPSTGPENSSKANPSGAENSSEPHLLSREELIKQLAQKEKELAEKDKVVKDLKYQLSKDQEDDRLIPRPVGQAGRGEAFGGFNLELAMGLTKEHYLRLNRIVKLAAFQYLDVRQPFRRQSRDKIRCAKERAIKNAKVFRKYSHAWPIDEFLKQFLSHFSATATKDIEDEKNSQEKPDREAIKKYIKACATIQGARLEVLRDEAGDGTAANDSGPIEVEMDNISCSSDDEENFNNVFNNAKDDEGCSNDKECSDNEDLAGKSKEHHQEDTTREKASKPALNSNSAESAKPQDSRTKTGRQKERHVSPSSTPKSKPPPRSIMKTPGSVTRKARKLKFVESESDQSDEEDKVLNSKVTAKAKANKGVKNTGKEPLRSNSEIQNKNTALPAIGLTALPSPVQEEASTLKFHWPTAKSKAGRKPGSSKPEAHNEVEKENRAPAPEPLKASTQSDPNASKERTSKEKSKEIGSSTATLPRKFNGTVSKVVKSLQSIHEIKRMKRSAEAASLEAEELAKKKAKKNDGNNEVSQSTTIPPSEDATSEENTTSQAKATSQENATSKATSQPKATSQEKATSQPKATFQKNEIVLDGSDYLSIKSCPHQGCSKSDDPHHTIPPEDEIDISLKMIMKEYAVARAQFRLANNRNRLKAAQNMSFKSQLLCSHLYFRSKERLTSSLDAARSNGWPVAEIDYDQVANRIAELHVKHNFPMIFEGSGTDCARFETSLPWRRFVGLMLLKCETPKLSFLNQLDKRAPYCYNVASAGYYGPIVRSLIASYWTQLVVDGDLNYVTELLVDSTFDIGLYRLKSPVEQISGQEDALAAYSSEDAYRFWDEFTNLSESVRKSRAFNAESFFDMVMVPHVVNLLIMEDMNCAYDDADKIRRESASFGKLYHGHLDDNDEMNSVDNFLHQAPIEQVQPRCHTPQPSCPIPQTPLRAAGGSNSLQAMQAQAENQLTSKPPRLQRKTPCKPAFNSAYLYGELSTITEISMDDENLPSKSNNTPNKNSSTTVNNETQTDPANPSTEPSTSPNARNGGVLADNLSKPVDEKAGKKRKRWAADPNEGEKENLVCPSEAYHLKKEERAEYAAATVCTDVGGSLSY</sequence>
<proteinExistence type="predicted"/>
<protein>
    <submittedName>
        <fullName evidence="1">Uncharacterized protein</fullName>
    </submittedName>
</protein>
<comment type="caution">
    <text evidence="1">The sequence shown here is derived from an EMBL/GenBank/DDBJ whole genome shotgun (WGS) entry which is preliminary data.</text>
</comment>
<reference evidence="1" key="1">
    <citation type="submission" date="2021-10" db="EMBL/GenBank/DDBJ databases">
        <title>Psilocybe cubensis genome.</title>
        <authorList>
            <person name="Mckernan K.J."/>
            <person name="Crawford S."/>
            <person name="Trippe A."/>
            <person name="Kane L.T."/>
            <person name="Mclaughlin S."/>
        </authorList>
    </citation>
    <scope>NUCLEOTIDE SEQUENCE</scope>
    <source>
        <strain evidence="1">MGC-MH-2018</strain>
    </source>
</reference>